<evidence type="ECO:0000256" key="3">
    <source>
        <dbReference type="ARBA" id="ARBA00022454"/>
    </source>
</evidence>
<dbReference type="AlphaFoldDB" id="A0A6G1I4P4"/>
<dbReference type="Proteomes" id="UP000799640">
    <property type="component" value="Unassembled WGS sequence"/>
</dbReference>
<feature type="region of interest" description="Disordered" evidence="8">
    <location>
        <begin position="1"/>
        <end position="37"/>
    </location>
</feature>
<dbReference type="PANTHER" id="PTHR14418">
    <property type="entry name" value="CONDENSIN COMPLEX SUBUNIT 3-RELATED"/>
    <property type="match status" value="1"/>
</dbReference>
<keyword evidence="11" id="KW-1185">Reference proteome</keyword>
<protein>
    <recommendedName>
        <fullName evidence="9">Nuclear condensin complex subunit 3 C-terminal domain-containing protein</fullName>
    </recommendedName>
</protein>
<evidence type="ECO:0000259" key="9">
    <source>
        <dbReference type="Pfam" id="PF12719"/>
    </source>
</evidence>
<evidence type="ECO:0000256" key="6">
    <source>
        <dbReference type="ARBA" id="ARBA00023067"/>
    </source>
</evidence>
<comment type="subcellular location">
    <subcellularLocation>
        <location evidence="1">Chromosome</location>
    </subcellularLocation>
</comment>
<feature type="compositionally biased region" description="Low complexity" evidence="8">
    <location>
        <begin position="28"/>
        <end position="37"/>
    </location>
</feature>
<keyword evidence="5" id="KW-0498">Mitosis</keyword>
<keyword evidence="6" id="KW-0226">DNA condensation</keyword>
<dbReference type="SUPFAM" id="SSF48371">
    <property type="entry name" value="ARM repeat"/>
    <property type="match status" value="1"/>
</dbReference>
<dbReference type="InterPro" id="IPR011989">
    <property type="entry name" value="ARM-like"/>
</dbReference>
<evidence type="ECO:0000256" key="8">
    <source>
        <dbReference type="SAM" id="MobiDB-lite"/>
    </source>
</evidence>
<keyword evidence="7" id="KW-0131">Cell cycle</keyword>
<feature type="compositionally biased region" description="Basic and acidic residues" evidence="8">
    <location>
        <begin position="594"/>
        <end position="603"/>
    </location>
</feature>
<feature type="region of interest" description="Disordered" evidence="8">
    <location>
        <begin position="974"/>
        <end position="1000"/>
    </location>
</feature>
<feature type="domain" description="Nuclear condensin complex subunit 3 C-terminal" evidence="9">
    <location>
        <begin position="639"/>
        <end position="926"/>
    </location>
</feature>
<feature type="compositionally biased region" description="Polar residues" evidence="8">
    <location>
        <begin position="604"/>
        <end position="622"/>
    </location>
</feature>
<proteinExistence type="inferred from homology"/>
<dbReference type="InterPro" id="IPR016024">
    <property type="entry name" value="ARM-type_fold"/>
</dbReference>
<keyword evidence="3" id="KW-0158">Chromosome</keyword>
<dbReference type="OrthoDB" id="27187at2759"/>
<evidence type="ECO:0000256" key="7">
    <source>
        <dbReference type="ARBA" id="ARBA00023306"/>
    </source>
</evidence>
<sequence>MPGRASTRTPRASGAAVPRKSSTQPPKSRGSASARASAYAVEIPDEGPNTVLREHVCAVFADAQRGPASQRKLVVTLRKLQEICCYEPAEPRKQQQQLDREYDEVDFNAEVCRCVLRTLTVKKSEPVGDRLVKFLGLFLKNASEKDNAIFANPDADTTDAFPETPTSRLTSEILSQALQVITAKDKVVRYRVTQIVAHIVNTLDSIDDELFQFVRLALMKRLRDKESIVRVQAVLGLGRLADENEDDQDNDDSDDDAGGVLDRLREALQHDPSADVRRALLLNLPFTPGTLPYLLERARDLDAATRRALYSRLLPALGDFRHLSLTHREKLLRWGMRDRDENVRKATARLFRERWIEDCAASHQTEGEEEEQEKAQQKSHEPNLDALLELLERIDVVNSGVEGGIAHEAMKEFWDGRPDYRDYISFEDPFFDTLTPESAFVARTFNQYCRQSKEVKLQSMLEDKMPEVTKFAFLLQRHLEALIKGVEKVALDPEDAEAEEETVQQEFCVEQMLHIALTLDYSDEMGRRKMFSIMRETLALAELPEECTRLIVEILRTVCADEQEFCSIVLEAVAEVHDTIMGDAGEKEAEDVDESFHSARSEQTDSTPTKASKRPQTATSETSQDDEDKAIREIMVNMKCLHIAQCMLQNVQCDLERNVHLVTMLNNLVVPAVRSQEAPIRERGLCCLGLCCMLSKNLANENLTLFLHCFSKGHEALQVIAIQIITDILTTQPSLLAPPPSTEEEETELPNPLLKPIYKMYSRGLRSEETQVQTTACTALSKLMLASTIRDPDLLKQLVLAYFDPETRSNPSLRQSLTYFLPVYCHSRRANAVSMARVAVPIMRALAERADDLDEEEEMVGMSMVAAQIADWTDPRKEAGFGEGKDSGAEDGHLVLAEELLEKVLTPGCTKEERKIFVTLLGKLHVNVNAPAEALQTIADLVNEAFEGKVASEVSTRNALTKLQNTVAKLLTASTGTSKEQSRDASFEEAPGAPPSDEMDVDEDMTVMTKFTQLPDAEGTVYGSGDDEDDDATVVGKTKGDESLVSDLLDDDSIL</sequence>
<dbReference type="GO" id="GO:0007076">
    <property type="term" value="P:mitotic chromosome condensation"/>
    <property type="evidence" value="ECO:0007669"/>
    <property type="project" value="InterPro"/>
</dbReference>
<dbReference type="InterPro" id="IPR027165">
    <property type="entry name" value="CND3"/>
</dbReference>
<organism evidence="10 11">
    <name type="scientific">Trichodelitschia bisporula</name>
    <dbReference type="NCBI Taxonomy" id="703511"/>
    <lineage>
        <taxon>Eukaryota</taxon>
        <taxon>Fungi</taxon>
        <taxon>Dikarya</taxon>
        <taxon>Ascomycota</taxon>
        <taxon>Pezizomycotina</taxon>
        <taxon>Dothideomycetes</taxon>
        <taxon>Dothideomycetes incertae sedis</taxon>
        <taxon>Phaeotrichales</taxon>
        <taxon>Phaeotrichaceae</taxon>
        <taxon>Trichodelitschia</taxon>
    </lineage>
</organism>
<evidence type="ECO:0000313" key="10">
    <source>
        <dbReference type="EMBL" id="KAF2403027.1"/>
    </source>
</evidence>
<name>A0A6G1I4P4_9PEZI</name>
<evidence type="ECO:0000256" key="1">
    <source>
        <dbReference type="ARBA" id="ARBA00004286"/>
    </source>
</evidence>
<dbReference type="Pfam" id="PF12719">
    <property type="entry name" value="Cnd3"/>
    <property type="match status" value="1"/>
</dbReference>
<evidence type="ECO:0000256" key="4">
    <source>
        <dbReference type="ARBA" id="ARBA00022618"/>
    </source>
</evidence>
<gene>
    <name evidence="10" type="ORF">EJ06DRAFT_489758</name>
</gene>
<comment type="similarity">
    <text evidence="2">Belongs to the CND3 (condensin subunit 3) family.</text>
</comment>
<dbReference type="EMBL" id="ML996690">
    <property type="protein sequence ID" value="KAF2403027.1"/>
    <property type="molecule type" value="Genomic_DNA"/>
</dbReference>
<feature type="compositionally biased region" description="Polar residues" evidence="8">
    <location>
        <begin position="1"/>
        <end position="10"/>
    </location>
</feature>
<dbReference type="GO" id="GO:0000793">
    <property type="term" value="C:condensed chromosome"/>
    <property type="evidence" value="ECO:0007669"/>
    <property type="project" value="TreeGrafter"/>
</dbReference>
<keyword evidence="4" id="KW-0132">Cell division</keyword>
<feature type="region of interest" description="Disordered" evidence="8">
    <location>
        <begin position="1012"/>
        <end position="1055"/>
    </location>
</feature>
<feature type="region of interest" description="Disordered" evidence="8">
    <location>
        <begin position="587"/>
        <end position="628"/>
    </location>
</feature>
<accession>A0A6G1I4P4</accession>
<dbReference type="GO" id="GO:0000796">
    <property type="term" value="C:condensin complex"/>
    <property type="evidence" value="ECO:0007669"/>
    <property type="project" value="InterPro"/>
</dbReference>
<dbReference type="InterPro" id="IPR025977">
    <property type="entry name" value="Cnd3_C"/>
</dbReference>
<dbReference type="PANTHER" id="PTHR14418:SF5">
    <property type="entry name" value="CONDENSIN COMPLEX SUBUNIT 3"/>
    <property type="match status" value="1"/>
</dbReference>
<evidence type="ECO:0000256" key="5">
    <source>
        <dbReference type="ARBA" id="ARBA00022776"/>
    </source>
</evidence>
<evidence type="ECO:0000313" key="11">
    <source>
        <dbReference type="Proteomes" id="UP000799640"/>
    </source>
</evidence>
<dbReference type="GO" id="GO:0051301">
    <property type="term" value="P:cell division"/>
    <property type="evidence" value="ECO:0007669"/>
    <property type="project" value="UniProtKB-KW"/>
</dbReference>
<reference evidence="10" key="1">
    <citation type="journal article" date="2020" name="Stud. Mycol.">
        <title>101 Dothideomycetes genomes: a test case for predicting lifestyles and emergence of pathogens.</title>
        <authorList>
            <person name="Haridas S."/>
            <person name="Albert R."/>
            <person name="Binder M."/>
            <person name="Bloem J."/>
            <person name="Labutti K."/>
            <person name="Salamov A."/>
            <person name="Andreopoulos B."/>
            <person name="Baker S."/>
            <person name="Barry K."/>
            <person name="Bills G."/>
            <person name="Bluhm B."/>
            <person name="Cannon C."/>
            <person name="Castanera R."/>
            <person name="Culley D."/>
            <person name="Daum C."/>
            <person name="Ezra D."/>
            <person name="Gonzalez J."/>
            <person name="Henrissat B."/>
            <person name="Kuo A."/>
            <person name="Liang C."/>
            <person name="Lipzen A."/>
            <person name="Lutzoni F."/>
            <person name="Magnuson J."/>
            <person name="Mondo S."/>
            <person name="Nolan M."/>
            <person name="Ohm R."/>
            <person name="Pangilinan J."/>
            <person name="Park H.-J."/>
            <person name="Ramirez L."/>
            <person name="Alfaro M."/>
            <person name="Sun H."/>
            <person name="Tritt A."/>
            <person name="Yoshinaga Y."/>
            <person name="Zwiers L.-H."/>
            <person name="Turgeon B."/>
            <person name="Goodwin S."/>
            <person name="Spatafora J."/>
            <person name="Crous P."/>
            <person name="Grigoriev I."/>
        </authorList>
    </citation>
    <scope>NUCLEOTIDE SEQUENCE</scope>
    <source>
        <strain evidence="10">CBS 262.69</strain>
    </source>
</reference>
<evidence type="ECO:0000256" key="2">
    <source>
        <dbReference type="ARBA" id="ARBA00006533"/>
    </source>
</evidence>
<dbReference type="Gene3D" id="1.25.10.10">
    <property type="entry name" value="Leucine-rich Repeat Variant"/>
    <property type="match status" value="1"/>
</dbReference>